<feature type="domain" description="Restriction endonuclease type IV Mrr" evidence="1">
    <location>
        <begin position="128"/>
        <end position="245"/>
    </location>
</feature>
<organism evidence="2">
    <name type="scientific">Salmonella enterica I</name>
    <dbReference type="NCBI Taxonomy" id="59201"/>
    <lineage>
        <taxon>Bacteria</taxon>
        <taxon>Pseudomonadati</taxon>
        <taxon>Pseudomonadota</taxon>
        <taxon>Gammaproteobacteria</taxon>
        <taxon>Enterobacterales</taxon>
        <taxon>Enterobacteriaceae</taxon>
        <taxon>Salmonella</taxon>
    </lineage>
</organism>
<keyword evidence="2" id="KW-0255">Endonuclease</keyword>
<dbReference type="Gene3D" id="3.40.1350.10">
    <property type="match status" value="1"/>
</dbReference>
<dbReference type="InterPro" id="IPR011856">
    <property type="entry name" value="tRNA_endonuc-like_dom_sf"/>
</dbReference>
<dbReference type="EMBL" id="AAKMQI010000180">
    <property type="protein sequence ID" value="ECT3993877.1"/>
    <property type="molecule type" value="Genomic_DNA"/>
</dbReference>
<keyword evidence="2" id="KW-0378">Hydrolase</keyword>
<dbReference type="GO" id="GO:0015666">
    <property type="term" value="F:restriction endodeoxyribonuclease activity"/>
    <property type="evidence" value="ECO:0007669"/>
    <property type="project" value="TreeGrafter"/>
</dbReference>
<name>A0A1U7FJL6_SALET</name>
<accession>A0A1U7FJL6</accession>
<dbReference type="AlphaFoldDB" id="A0A1U7FJL6"/>
<dbReference type="PANTHER" id="PTHR30015:SF7">
    <property type="entry name" value="TYPE IV METHYL-DIRECTED RESTRICTION ENZYME ECOKMRR"/>
    <property type="match status" value="1"/>
</dbReference>
<comment type="caution">
    <text evidence="2">The sequence shown here is derived from an EMBL/GenBank/DDBJ whole genome shotgun (WGS) entry which is preliminary data.</text>
</comment>
<sequence length="269" mass="30749">MISKSIAKAAIEALNILNRASSVSDIYNAIIEYKLYEFGARDPKSVVRITLERHCINKTIGVMHQKRFFKKLNDGRYALMSNIKSESECVLNENKNNTDDVYRSILELYSLASLQKDRVKKEIIEYLRGLTAEQFEDFCRIFLIKYGFLEMKLTKRGRDGGVDVSGLLRVGLASMRVAVQCKKYAAENKIGRSMISAFRGDITGEFEQGIFITTSSYTKEALEISFKPSCVPVVLIDGEQLADFMIDKRIGVQRELIEIYDFEQDLLWD</sequence>
<dbReference type="PANTHER" id="PTHR30015">
    <property type="entry name" value="MRR RESTRICTION SYSTEM PROTEIN"/>
    <property type="match status" value="1"/>
</dbReference>
<protein>
    <submittedName>
        <fullName evidence="2">Restriction endonuclease</fullName>
    </submittedName>
</protein>
<dbReference type="InterPro" id="IPR011335">
    <property type="entry name" value="Restrct_endonuc-II-like"/>
</dbReference>
<proteinExistence type="predicted"/>
<reference evidence="2" key="1">
    <citation type="submission" date="2018-11" db="EMBL/GenBank/DDBJ databases">
        <authorList>
            <consortium name="Veterinary Laboratory Investigation and Response Network"/>
        </authorList>
    </citation>
    <scope>NUCLEOTIDE SEQUENCE</scope>
    <source>
        <strain evidence="2">SAL-18-VL-NY-FL-0005</strain>
    </source>
</reference>
<dbReference type="GO" id="GO:0009307">
    <property type="term" value="P:DNA restriction-modification system"/>
    <property type="evidence" value="ECO:0007669"/>
    <property type="project" value="InterPro"/>
</dbReference>
<evidence type="ECO:0000259" key="1">
    <source>
        <dbReference type="Pfam" id="PF04471"/>
    </source>
</evidence>
<gene>
    <name evidence="2" type="ORF">EHR38_24425</name>
</gene>
<evidence type="ECO:0000313" key="2">
    <source>
        <dbReference type="EMBL" id="ECT3993877.1"/>
    </source>
</evidence>
<dbReference type="GO" id="GO:0003677">
    <property type="term" value="F:DNA binding"/>
    <property type="evidence" value="ECO:0007669"/>
    <property type="project" value="InterPro"/>
</dbReference>
<dbReference type="SUPFAM" id="SSF52980">
    <property type="entry name" value="Restriction endonuclease-like"/>
    <property type="match status" value="1"/>
</dbReference>
<dbReference type="RefSeq" id="WP_000624114.1">
    <property type="nucleotide sequence ID" value="NZ_JBJIAV010000004.1"/>
</dbReference>
<dbReference type="InterPro" id="IPR007560">
    <property type="entry name" value="Restrct_endonuc_IV_Mrr"/>
</dbReference>
<keyword evidence="2" id="KW-0540">Nuclease</keyword>
<dbReference type="InterPro" id="IPR052906">
    <property type="entry name" value="Type_IV_Methyl-Rstrct_Enzyme"/>
</dbReference>
<dbReference type="Pfam" id="PF04471">
    <property type="entry name" value="Mrr_cat"/>
    <property type="match status" value="1"/>
</dbReference>